<dbReference type="EMBL" id="CAEQ01001156">
    <property type="protein sequence ID" value="CCD13443.1"/>
    <property type="molecule type" value="Genomic_DNA"/>
</dbReference>
<sequence>MQQCPTSTAEARHILDQFLKHLKTGGVYRWGEKNDKVDGSERKEGMLGTSVGKNGISESEKGPICNGKEGKIGQPPGGICVYHGKESNWETSIHWLKQFRVALETVCATNSQIATIKRNIEKLQTLLHRAEQIYETNKVISEVQKPVVPKDFQTTAKRLTAYNAAWSHHPHNHLILLFVFL</sequence>
<protein>
    <submittedName>
        <fullName evidence="1">WGS project CAEQ00000000 data, annotated contig 1722</fullName>
    </submittedName>
</protein>
<proteinExistence type="predicted"/>
<gene>
    <name evidence="1" type="ORF">TCIL3000_0_41920</name>
</gene>
<reference evidence="2" key="1">
    <citation type="submission" date="2011-07" db="EMBL/GenBank/DDBJ databases">
        <title>Divergent evolution of antigenic variation in African trypanosomes.</title>
        <authorList>
            <person name="Jackson A.P."/>
            <person name="Berry A."/>
            <person name="Allison H.C."/>
            <person name="Burton P."/>
            <person name="Anderson J."/>
            <person name="Aslett M."/>
            <person name="Brown R."/>
            <person name="Corton N."/>
            <person name="Harris D."/>
            <person name="Hauser H."/>
            <person name="Gamble J."/>
            <person name="Gilderthorp R."/>
            <person name="McQuillan J."/>
            <person name="Quail M.A."/>
            <person name="Sanders M."/>
            <person name="Van Tonder A."/>
            <person name="Ginger M.L."/>
            <person name="Donelson J.E."/>
            <person name="Field M.C."/>
            <person name="Barry J.D."/>
            <person name="Berriman M."/>
            <person name="Hertz-Fowler C."/>
        </authorList>
    </citation>
    <scope>NUCLEOTIDE SEQUENCE [LARGE SCALE GENOMIC DNA]</scope>
    <source>
        <strain evidence="2">IL3000</strain>
    </source>
</reference>
<name>F9W8B1_TRYCI</name>
<dbReference type="VEuPathDB" id="TriTrypDB:TcIL3000_0_41920"/>
<organism evidence="1 2">
    <name type="scientific">Trypanosoma congolense (strain IL3000)</name>
    <dbReference type="NCBI Taxonomy" id="1068625"/>
    <lineage>
        <taxon>Eukaryota</taxon>
        <taxon>Discoba</taxon>
        <taxon>Euglenozoa</taxon>
        <taxon>Kinetoplastea</taxon>
        <taxon>Metakinetoplastina</taxon>
        <taxon>Trypanosomatida</taxon>
        <taxon>Trypanosomatidae</taxon>
        <taxon>Trypanosoma</taxon>
        <taxon>Nannomonas</taxon>
    </lineage>
</organism>
<reference evidence="1 2" key="2">
    <citation type="journal article" date="2012" name="Proc. Natl. Acad. Sci. U.S.A.">
        <title>Antigenic diversity is generated by distinct evolutionary mechanisms in African trypanosome species.</title>
        <authorList>
            <person name="Jackson A.P."/>
            <person name="Berry A."/>
            <person name="Aslett M."/>
            <person name="Allison H.C."/>
            <person name="Burton P."/>
            <person name="Vavrova-Anderson J."/>
            <person name="Brown R."/>
            <person name="Browne H."/>
            <person name="Corton N."/>
            <person name="Hauser H."/>
            <person name="Gamble J."/>
            <person name="Gilderthorp R."/>
            <person name="Marcello L."/>
            <person name="McQuillan J."/>
            <person name="Otto T.D."/>
            <person name="Quail M.A."/>
            <person name="Sanders M.J."/>
            <person name="van Tonder A."/>
            <person name="Ginger M.L."/>
            <person name="Field M.C."/>
            <person name="Barry J.D."/>
            <person name="Hertz-Fowler C."/>
            <person name="Berriman M."/>
        </authorList>
    </citation>
    <scope>NUCLEOTIDE SEQUENCE [LARGE SCALE GENOMIC DNA]</scope>
    <source>
        <strain evidence="1 2">IL3000</strain>
    </source>
</reference>
<evidence type="ECO:0000313" key="2">
    <source>
        <dbReference type="Proteomes" id="UP000000702"/>
    </source>
</evidence>
<dbReference type="Proteomes" id="UP000000702">
    <property type="component" value="Unassembled WGS sequence"/>
</dbReference>
<accession>F9W8B1</accession>
<evidence type="ECO:0000313" key="1">
    <source>
        <dbReference type="EMBL" id="CCD13443.1"/>
    </source>
</evidence>
<comment type="caution">
    <text evidence="1">The sequence shown here is derived from an EMBL/GenBank/DDBJ whole genome shotgun (WGS) entry which is preliminary data.</text>
</comment>
<dbReference type="AlphaFoldDB" id="F9W8B1"/>
<keyword evidence="2" id="KW-1185">Reference proteome</keyword>